<proteinExistence type="predicted"/>
<gene>
    <name evidence="2" type="ORF">FHS29_005089</name>
</gene>
<sequence length="445" mass="46987">MPSSETMVDDLSLTDRARGCAELLVRRLADPGLVAEAVARCDRDAKYPFEWGGASLFVGPAGTAVAFQNAARALPAEADYWRALAYEQLAAAARHTHEVPLAQCSMASGTAGLAFAFSECAVDDPRYRPTLHKLSVQLATQVLATPSPRGDNGVTDADYDLINGKAGILAQLCTDWRSDPLVEQAVGSLVDDLVWLCTPTSTTGREPWFIPPANYPPLDEYHEDFPHGYVNLGLSHGIPGPLAALSCAALAGFRHERLPETIRHIAEYVVEFALAEPDGPHWPTGVGLTEDGEEDPARRPPAAWTWCYGTPGVTCALLKAGAALGDDGLRAAAVDAFEGFLRRLDANSRFPSATLCHGGAGVLAICALFARQTGSALARDALGLLLEQVLAHCDPALPLGVQELEQPGVLLDSPALLSGSAGVALALWSATAPIGSGWERALLIS</sequence>
<protein>
    <submittedName>
        <fullName evidence="2">Uncharacterized protein</fullName>
    </submittedName>
</protein>
<dbReference type="InterPro" id="IPR007822">
    <property type="entry name" value="LANC-like"/>
</dbReference>
<reference evidence="2 3" key="1">
    <citation type="submission" date="2020-08" db="EMBL/GenBank/DDBJ databases">
        <title>Genomic Encyclopedia of Type Strains, Phase III (KMG-III): the genomes of soil and plant-associated and newly described type strains.</title>
        <authorList>
            <person name="Whitman W."/>
        </authorList>
    </citation>
    <scope>NUCLEOTIDE SEQUENCE [LARGE SCALE GENOMIC DNA]</scope>
    <source>
        <strain evidence="2 3">CECT 8640</strain>
    </source>
</reference>
<name>A0A841CLQ3_9PSEU</name>
<dbReference type="InterPro" id="IPR033889">
    <property type="entry name" value="LanC"/>
</dbReference>
<dbReference type="CDD" id="cd04793">
    <property type="entry name" value="LanC"/>
    <property type="match status" value="1"/>
</dbReference>
<organism evidence="2 3">
    <name type="scientific">Saccharothrix tamanrassetensis</name>
    <dbReference type="NCBI Taxonomy" id="1051531"/>
    <lineage>
        <taxon>Bacteria</taxon>
        <taxon>Bacillati</taxon>
        <taxon>Actinomycetota</taxon>
        <taxon>Actinomycetes</taxon>
        <taxon>Pseudonocardiales</taxon>
        <taxon>Pseudonocardiaceae</taxon>
        <taxon>Saccharothrix</taxon>
    </lineage>
</organism>
<keyword evidence="1" id="KW-0862">Zinc</keyword>
<dbReference type="EMBL" id="JACHJN010000008">
    <property type="protein sequence ID" value="MBB5958481.1"/>
    <property type="molecule type" value="Genomic_DNA"/>
</dbReference>
<feature type="binding site" evidence="1">
    <location>
        <position position="356"/>
    </location>
    <ligand>
        <name>Zn(2+)</name>
        <dbReference type="ChEBI" id="CHEBI:29105"/>
    </ligand>
</feature>
<dbReference type="Proteomes" id="UP000547510">
    <property type="component" value="Unassembled WGS sequence"/>
</dbReference>
<dbReference type="Pfam" id="PF05147">
    <property type="entry name" value="LANC_like"/>
    <property type="match status" value="1"/>
</dbReference>
<dbReference type="AlphaFoldDB" id="A0A841CLQ3"/>
<feature type="binding site" evidence="1">
    <location>
        <position position="307"/>
    </location>
    <ligand>
        <name>Zn(2+)</name>
        <dbReference type="ChEBI" id="CHEBI:29105"/>
    </ligand>
</feature>
<accession>A0A841CLQ3</accession>
<evidence type="ECO:0000313" key="2">
    <source>
        <dbReference type="EMBL" id="MBB5958481.1"/>
    </source>
</evidence>
<comment type="caution">
    <text evidence="2">The sequence shown here is derived from an EMBL/GenBank/DDBJ whole genome shotgun (WGS) entry which is preliminary data.</text>
</comment>
<evidence type="ECO:0000313" key="3">
    <source>
        <dbReference type="Proteomes" id="UP000547510"/>
    </source>
</evidence>
<feature type="binding site" evidence="1">
    <location>
        <position position="357"/>
    </location>
    <ligand>
        <name>Zn(2+)</name>
        <dbReference type="ChEBI" id="CHEBI:29105"/>
    </ligand>
</feature>
<keyword evidence="1" id="KW-0479">Metal-binding</keyword>
<dbReference type="PRINTS" id="PR01950">
    <property type="entry name" value="LANCSUPER"/>
</dbReference>
<dbReference type="PRINTS" id="PR01955">
    <property type="entry name" value="LANCFRANKIA"/>
</dbReference>
<dbReference type="SMART" id="SM01260">
    <property type="entry name" value="LANC_like"/>
    <property type="match status" value="1"/>
</dbReference>
<dbReference type="Gene3D" id="1.50.10.20">
    <property type="match status" value="1"/>
</dbReference>
<keyword evidence="3" id="KW-1185">Reference proteome</keyword>
<dbReference type="GO" id="GO:0031179">
    <property type="term" value="P:peptide modification"/>
    <property type="evidence" value="ECO:0007669"/>
    <property type="project" value="InterPro"/>
</dbReference>
<dbReference type="SUPFAM" id="SSF158745">
    <property type="entry name" value="LanC-like"/>
    <property type="match status" value="1"/>
</dbReference>
<dbReference type="GO" id="GO:0046872">
    <property type="term" value="F:metal ion binding"/>
    <property type="evidence" value="ECO:0007669"/>
    <property type="project" value="UniProtKB-KW"/>
</dbReference>
<evidence type="ECO:0000256" key="1">
    <source>
        <dbReference type="PIRSR" id="PIRSR607822-1"/>
    </source>
</evidence>